<evidence type="ECO:0000256" key="1">
    <source>
        <dbReference type="SAM" id="MobiDB-lite"/>
    </source>
</evidence>
<organism evidence="2">
    <name type="scientific">Tanacetum cinerariifolium</name>
    <name type="common">Dalmatian daisy</name>
    <name type="synonym">Chrysanthemum cinerariifolium</name>
    <dbReference type="NCBI Taxonomy" id="118510"/>
    <lineage>
        <taxon>Eukaryota</taxon>
        <taxon>Viridiplantae</taxon>
        <taxon>Streptophyta</taxon>
        <taxon>Embryophyta</taxon>
        <taxon>Tracheophyta</taxon>
        <taxon>Spermatophyta</taxon>
        <taxon>Magnoliopsida</taxon>
        <taxon>eudicotyledons</taxon>
        <taxon>Gunneridae</taxon>
        <taxon>Pentapetalae</taxon>
        <taxon>asterids</taxon>
        <taxon>campanulids</taxon>
        <taxon>Asterales</taxon>
        <taxon>Asteraceae</taxon>
        <taxon>Asteroideae</taxon>
        <taxon>Anthemideae</taxon>
        <taxon>Anthemidinae</taxon>
        <taxon>Tanacetum</taxon>
    </lineage>
</organism>
<dbReference type="EMBL" id="BKCJ011835159">
    <property type="protein sequence ID" value="GFD56943.1"/>
    <property type="molecule type" value="Genomic_DNA"/>
</dbReference>
<protein>
    <submittedName>
        <fullName evidence="2">Uncharacterized protein</fullName>
    </submittedName>
</protein>
<reference evidence="2" key="1">
    <citation type="journal article" date="2019" name="Sci. Rep.">
        <title>Draft genome of Tanacetum cinerariifolium, the natural source of mosquito coil.</title>
        <authorList>
            <person name="Yamashiro T."/>
            <person name="Shiraishi A."/>
            <person name="Satake H."/>
            <person name="Nakayama K."/>
        </authorList>
    </citation>
    <scope>NUCLEOTIDE SEQUENCE</scope>
</reference>
<feature type="region of interest" description="Disordered" evidence="1">
    <location>
        <begin position="38"/>
        <end position="89"/>
    </location>
</feature>
<proteinExistence type="predicted"/>
<gene>
    <name evidence="2" type="ORF">Tci_928912</name>
</gene>
<accession>A0A699XCM7</accession>
<evidence type="ECO:0000313" key="2">
    <source>
        <dbReference type="EMBL" id="GFD56943.1"/>
    </source>
</evidence>
<name>A0A699XCM7_TANCI</name>
<dbReference type="AlphaFoldDB" id="A0A699XCM7"/>
<comment type="caution">
    <text evidence="2">The sequence shown here is derived from an EMBL/GenBank/DDBJ whole genome shotgun (WGS) entry which is preliminary data.</text>
</comment>
<feature type="non-terminal residue" evidence="2">
    <location>
        <position position="1"/>
    </location>
</feature>
<sequence length="89" mass="9639">SLSYKTFLAYAIGIIPSKKARKFKKSASPSKKKTIVAVEEPVEKPTKKPAARRQSAGVQIRDTPGVSVSKKKAPAKAERSKGVELLFKA</sequence>
<feature type="non-terminal residue" evidence="2">
    <location>
        <position position="89"/>
    </location>
</feature>